<dbReference type="GO" id="GO:0006384">
    <property type="term" value="P:transcription initiation at RNA polymerase III promoter"/>
    <property type="evidence" value="ECO:0007669"/>
    <property type="project" value="InterPro"/>
</dbReference>
<keyword evidence="9" id="KW-1185">Reference proteome</keyword>
<dbReference type="Pfam" id="PF17682">
    <property type="entry name" value="Tau95_N"/>
    <property type="match status" value="1"/>
</dbReference>
<feature type="compositionally biased region" description="Basic and acidic residues" evidence="5">
    <location>
        <begin position="543"/>
        <end position="561"/>
    </location>
</feature>
<protein>
    <recommendedName>
        <fullName evidence="10">Transcription factor IIIC subunit 5 HTH domain-containing protein</fullName>
    </recommendedName>
</protein>
<comment type="caution">
    <text evidence="8">The sequence shown here is derived from an EMBL/GenBank/DDBJ whole genome shotgun (WGS) entry which is preliminary data.</text>
</comment>
<name>A0A1F5LV69_PENAI</name>
<dbReference type="GO" id="GO:0001002">
    <property type="term" value="F:RNA polymerase III type 1 promoter sequence-specific DNA binding"/>
    <property type="evidence" value="ECO:0007669"/>
    <property type="project" value="TreeGrafter"/>
</dbReference>
<dbReference type="GO" id="GO:0000127">
    <property type="term" value="C:transcription factor TFIIIC complex"/>
    <property type="evidence" value="ECO:0007669"/>
    <property type="project" value="InterPro"/>
</dbReference>
<dbReference type="PANTHER" id="PTHR13230">
    <property type="entry name" value="GENERAL TRANSCRIPTION FACTOR IIIC, POLYPEPTIDE 5"/>
    <property type="match status" value="1"/>
</dbReference>
<dbReference type="InterPro" id="IPR019136">
    <property type="entry name" value="TF_IIIC_su-5_HTH"/>
</dbReference>
<keyword evidence="2" id="KW-0238">DNA-binding</keyword>
<keyword evidence="4" id="KW-0539">Nucleus</keyword>
<evidence type="ECO:0008006" key="10">
    <source>
        <dbReference type="Google" id="ProtNLM"/>
    </source>
</evidence>
<feature type="region of interest" description="Disordered" evidence="5">
    <location>
        <begin position="71"/>
        <end position="135"/>
    </location>
</feature>
<feature type="compositionally biased region" description="Acidic residues" evidence="5">
    <location>
        <begin position="620"/>
        <end position="635"/>
    </location>
</feature>
<dbReference type="PANTHER" id="PTHR13230:SF5">
    <property type="entry name" value="GENERAL TRANSCRIPTION FACTOR 3C POLYPEPTIDE 5"/>
    <property type="match status" value="1"/>
</dbReference>
<gene>
    <name evidence="8" type="ORF">PENARI_c002G10877</name>
</gene>
<evidence type="ECO:0000256" key="4">
    <source>
        <dbReference type="ARBA" id="ARBA00023242"/>
    </source>
</evidence>
<evidence type="ECO:0000259" key="6">
    <source>
        <dbReference type="Pfam" id="PF09734"/>
    </source>
</evidence>
<dbReference type="GeneID" id="34572615"/>
<feature type="region of interest" description="Disordered" evidence="5">
    <location>
        <begin position="525"/>
        <end position="635"/>
    </location>
</feature>
<dbReference type="Proteomes" id="UP000177622">
    <property type="component" value="Unassembled WGS sequence"/>
</dbReference>
<dbReference type="InterPro" id="IPR041499">
    <property type="entry name" value="Tfc1/Sfc1_N"/>
</dbReference>
<dbReference type="AlphaFoldDB" id="A0A1F5LV69"/>
<dbReference type="RefSeq" id="XP_022492485.1">
    <property type="nucleotide sequence ID" value="XM_022627881.1"/>
</dbReference>
<feature type="compositionally biased region" description="Acidic residues" evidence="5">
    <location>
        <begin position="580"/>
        <end position="599"/>
    </location>
</feature>
<reference evidence="8 9" key="1">
    <citation type="journal article" date="2016" name="Sci. Rep.">
        <title>Penicillium arizonense, a new, genome sequenced fungal species, reveals a high chemical diversity in secreted metabolites.</title>
        <authorList>
            <person name="Grijseels S."/>
            <person name="Nielsen J.C."/>
            <person name="Randelovic M."/>
            <person name="Nielsen J."/>
            <person name="Nielsen K.F."/>
            <person name="Workman M."/>
            <person name="Frisvad J.C."/>
        </authorList>
    </citation>
    <scope>NUCLEOTIDE SEQUENCE [LARGE SCALE GENOMIC DNA]</scope>
    <source>
        <strain evidence="8 9">CBS 141311</strain>
    </source>
</reference>
<evidence type="ECO:0000256" key="5">
    <source>
        <dbReference type="SAM" id="MobiDB-lite"/>
    </source>
</evidence>
<evidence type="ECO:0000259" key="7">
    <source>
        <dbReference type="Pfam" id="PF17682"/>
    </source>
</evidence>
<evidence type="ECO:0000256" key="2">
    <source>
        <dbReference type="ARBA" id="ARBA00023125"/>
    </source>
</evidence>
<proteinExistence type="predicted"/>
<feature type="compositionally biased region" description="Polar residues" evidence="5">
    <location>
        <begin position="72"/>
        <end position="82"/>
    </location>
</feature>
<feature type="domain" description="Transcription factor IIIC subunit 5 HTH" evidence="6">
    <location>
        <begin position="197"/>
        <end position="348"/>
    </location>
</feature>
<feature type="domain" description="Transcription factor IIIC subunit Tfc1/Sfc1 triple barrel" evidence="7">
    <location>
        <begin position="21"/>
        <end position="158"/>
    </location>
</feature>
<dbReference type="STRING" id="1835702.A0A1F5LV69"/>
<evidence type="ECO:0000313" key="9">
    <source>
        <dbReference type="Proteomes" id="UP000177622"/>
    </source>
</evidence>
<organism evidence="8 9">
    <name type="scientific">Penicillium arizonense</name>
    <dbReference type="NCBI Taxonomy" id="1835702"/>
    <lineage>
        <taxon>Eukaryota</taxon>
        <taxon>Fungi</taxon>
        <taxon>Dikarya</taxon>
        <taxon>Ascomycota</taxon>
        <taxon>Pezizomycotina</taxon>
        <taxon>Eurotiomycetes</taxon>
        <taxon>Eurotiomycetidae</taxon>
        <taxon>Eurotiales</taxon>
        <taxon>Aspergillaceae</taxon>
        <taxon>Penicillium</taxon>
    </lineage>
</organism>
<feature type="compositionally biased region" description="Basic and acidic residues" evidence="5">
    <location>
        <begin position="113"/>
        <end position="125"/>
    </location>
</feature>
<keyword evidence="3" id="KW-0804">Transcription</keyword>
<evidence type="ECO:0000256" key="3">
    <source>
        <dbReference type="ARBA" id="ARBA00023163"/>
    </source>
</evidence>
<evidence type="ECO:0000313" key="8">
    <source>
        <dbReference type="EMBL" id="OGE57058.1"/>
    </source>
</evidence>
<accession>A0A1F5LV69</accession>
<dbReference type="InterPro" id="IPR040454">
    <property type="entry name" value="TF_IIIC_Tfc1/Sfc1"/>
</dbReference>
<feature type="compositionally biased region" description="Basic residues" evidence="5">
    <location>
        <begin position="562"/>
        <end position="574"/>
    </location>
</feature>
<dbReference type="OrthoDB" id="5598268at2759"/>
<dbReference type="Gene3D" id="3.30.200.160">
    <property type="entry name" value="TFIIIC, subcomplex tauA, subunit Sfc1, barrel domain"/>
    <property type="match status" value="1"/>
</dbReference>
<evidence type="ECO:0000256" key="1">
    <source>
        <dbReference type="ARBA" id="ARBA00004123"/>
    </source>
</evidence>
<dbReference type="EMBL" id="LXJU01000002">
    <property type="protein sequence ID" value="OGE57058.1"/>
    <property type="molecule type" value="Genomic_DNA"/>
</dbReference>
<sequence>MDDQQELRTAPIYPVPSRLLVSVEHPAVVRNVDKAIETLQGDTGIKIFLNPAKPDTQANLVLRPDDAMARPLQSTSSASNNVLVKVTVPKRTGRKRKKGSDEPFMDAPESEDTEPRPRRSAKDLMRSLSDNPSAYHVEPVGKIQRTHVFRGMPDFVYSTTASSFTNRFRDQILPFDFEKMKQFELDMSKGATLNADIIPPPSFSHGDVPFHYIYRQNPTVKQSIGQSGEITTVNTQQVHKVLTYLVPYDIEKVPTEPRPDLPPISTLDSSMRETINKLRALYETQPAWTRRGLRNNLTTDEDRTNLRHAVPYVGYIFRSGPWRDAIIKLGIDPRTSPDYRHYQTFMFRLLAREAELARDGASGRRHNLPRPFDLYNAQLSANAQNPNQNPEDGTSNTHIFTGKLPFSADGKIWMISEIQDPQLKQALYPPPEKSVGFLREECEIVADGWYGNGTLGKVKTVMRHKIQALMEGREAEDSEFWKVMELPDHARSEADFEKFTFDGDVSSREMQLATEVRSAIRGSPIWNRLEGNGNGVRGKGKGKGKEREKGKDLDEGPEKGKGKGKAGKAGKGKKGKEVAFEEPDAEEQIDEPSEGEEEEIQRREMLAEQVAAAAEARDADQDDDESDNSDEEGSD</sequence>
<dbReference type="InterPro" id="IPR042536">
    <property type="entry name" value="TFIIIC_tauA_Sfc1"/>
</dbReference>
<dbReference type="GO" id="GO:0001003">
    <property type="term" value="F:RNA polymerase III type 2 promoter sequence-specific DNA binding"/>
    <property type="evidence" value="ECO:0007669"/>
    <property type="project" value="TreeGrafter"/>
</dbReference>
<comment type="subcellular location">
    <subcellularLocation>
        <location evidence="1">Nucleus</location>
    </subcellularLocation>
</comment>
<dbReference type="GO" id="GO:0005634">
    <property type="term" value="C:nucleus"/>
    <property type="evidence" value="ECO:0007669"/>
    <property type="project" value="UniProtKB-SubCell"/>
</dbReference>
<dbReference type="Pfam" id="PF09734">
    <property type="entry name" value="Tau95"/>
    <property type="match status" value="1"/>
</dbReference>